<evidence type="ECO:0000313" key="6">
    <source>
        <dbReference type="EMBL" id="KFA93502.1"/>
    </source>
</evidence>
<dbReference type="EMBL" id="JPMI01000048">
    <property type="protein sequence ID" value="KFA93502.1"/>
    <property type="molecule type" value="Genomic_DNA"/>
</dbReference>
<feature type="domain" description="POTRA" evidence="5">
    <location>
        <begin position="70"/>
        <end position="149"/>
    </location>
</feature>
<dbReference type="InterPro" id="IPR010827">
    <property type="entry name" value="BamA/TamA_POTRA"/>
</dbReference>
<dbReference type="InterPro" id="IPR034746">
    <property type="entry name" value="POTRA"/>
</dbReference>
<feature type="domain" description="POTRA" evidence="5">
    <location>
        <begin position="504"/>
        <end position="578"/>
    </location>
</feature>
<evidence type="ECO:0000259" key="5">
    <source>
        <dbReference type="PROSITE" id="PS51779"/>
    </source>
</evidence>
<reference evidence="6 7" key="1">
    <citation type="submission" date="2014-07" db="EMBL/GenBank/DDBJ databases">
        <title>Draft Genome Sequence of Gephyronic Acid Producer, Cystobacter violaceus Strain Cb vi76.</title>
        <authorList>
            <person name="Stevens D.C."/>
            <person name="Young J."/>
            <person name="Carmichael R."/>
            <person name="Tan J."/>
            <person name="Taylor R.E."/>
        </authorList>
    </citation>
    <scope>NUCLEOTIDE SEQUENCE [LARGE SCALE GENOMIC DNA]</scope>
    <source>
        <strain evidence="6 7">Cb vi76</strain>
    </source>
</reference>
<dbReference type="GO" id="GO:0019867">
    <property type="term" value="C:outer membrane"/>
    <property type="evidence" value="ECO:0007669"/>
    <property type="project" value="InterPro"/>
</dbReference>
<organism evidence="6 7">
    <name type="scientific">Archangium violaceum Cb vi76</name>
    <dbReference type="NCBI Taxonomy" id="1406225"/>
    <lineage>
        <taxon>Bacteria</taxon>
        <taxon>Pseudomonadati</taxon>
        <taxon>Myxococcota</taxon>
        <taxon>Myxococcia</taxon>
        <taxon>Myxococcales</taxon>
        <taxon>Cystobacterineae</taxon>
        <taxon>Archangiaceae</taxon>
        <taxon>Archangium</taxon>
    </lineage>
</organism>
<keyword evidence="2" id="KW-1134">Transmembrane beta strand</keyword>
<sequence length="995" mass="109898">MAVELHLPAEEEPAGLVELVAVRKGQVLSARAVRRSVERLWASGRFSDIVVRTEDVPEGVRVVFELSSMARIRRIDVEGNVVLSDAALLTALKAEGLEQDKLLDEDVLRTALNGLKRAYERQGYNDARIQLTRESVAGGVALAFTVFEGSPTRVAAVSVTGSPGLPLPELLATLGLRVGGVLDRGGLESGLERLRTLLRSRGYWRATVGQPRQRKSDDAATVVVPISAGPRFTFHFHGNHRFPDAVLARMLSYDGTEPLDAQTVARLARRLESFYQYRGFNDVHVETREVHRPDGEAAVLAFDIEEGHPLRVRRVIFRGNKVIPNEELREMLTEHVRSNEPQPTSQPLLSDAVEMGPGKRRMGPPEWVYDPATVFVEEAWRNAAEVMTEAYRERGFLEARVRFTRMRVEVGRRTAVGWFDVFEGPQVRVADIRIEGGPQGFDGRSLVPIKVGEPMSNDAVERGQQALVTELGRRGYLFARAETAPNLAAKGVSLLYRLEPGPQVTVGRLLVRGTSRTNEEVVRATVRLKEDEVLSPDKLFESQRRLTLLNIFRQATVRLEKPDVPEASKDVVVEVRERPRWEGEVAGGYFLAEGPRLGLDVSRSNVDGRGLNLSGRLKLNYIGWSAQGWEKAAIARARCTAVPEECKAPEPYAWVTDFGGRVVLSAAQPRLYGLQPLEVGARFDLIGERVYRPSYLSTRAAAVAGLDWSATRWLSFGLQYELEGNLLERGERQLTAPSRADQERLRFPTGFFILNSLRASGAVDLRDDPANPRRGLVVSTSAEVMRDIRSLPTNASGEATDPQPINGVKLTGNVSGYVPLPSRAVFALSLRGGTIVPLVEDSWVIGSKRFYLGGSSSLRGFREDGILGEDRRTELRRQLADCRSLVHPAGCSTELLTILAGQPPTSEGGQVFTLAKGELRIPVGSSFDVGLFVEAGNLWEDLKKYRFSALRYSTGVGARYQTPVGPLSFDVGVNLDPDETLNEPLMQFHFSIGTF</sequence>
<dbReference type="Pfam" id="PF01103">
    <property type="entry name" value="Omp85"/>
    <property type="match status" value="1"/>
</dbReference>
<dbReference type="PANTHER" id="PTHR12815">
    <property type="entry name" value="SORTING AND ASSEMBLY MACHINERY SAMM50 PROTEIN FAMILY MEMBER"/>
    <property type="match status" value="1"/>
</dbReference>
<keyword evidence="3" id="KW-0812">Transmembrane</keyword>
<protein>
    <submittedName>
        <fullName evidence="6">Polymerase</fullName>
    </submittedName>
</protein>
<dbReference type="PROSITE" id="PS51779">
    <property type="entry name" value="POTRA"/>
    <property type="match status" value="2"/>
</dbReference>
<dbReference type="Gene3D" id="2.40.160.50">
    <property type="entry name" value="membrane protein fhac: a member of the omp85/tpsb transporter family"/>
    <property type="match status" value="1"/>
</dbReference>
<comment type="caution">
    <text evidence="6">The sequence shown here is derived from an EMBL/GenBank/DDBJ whole genome shotgun (WGS) entry which is preliminary data.</text>
</comment>
<evidence type="ECO:0000256" key="4">
    <source>
        <dbReference type="ARBA" id="ARBA00023136"/>
    </source>
</evidence>
<evidence type="ECO:0000256" key="2">
    <source>
        <dbReference type="ARBA" id="ARBA00022452"/>
    </source>
</evidence>
<dbReference type="PANTHER" id="PTHR12815:SF18">
    <property type="entry name" value="SORTING AND ASSEMBLY MACHINERY COMPONENT 50 HOMOLOG"/>
    <property type="match status" value="1"/>
</dbReference>
<evidence type="ECO:0000256" key="1">
    <source>
        <dbReference type="ARBA" id="ARBA00004370"/>
    </source>
</evidence>
<evidence type="ECO:0000313" key="7">
    <source>
        <dbReference type="Proteomes" id="UP000028547"/>
    </source>
</evidence>
<accession>A0A084SYG7</accession>
<name>A0A084SYG7_9BACT</name>
<dbReference type="Gene3D" id="3.10.20.310">
    <property type="entry name" value="membrane protein fhac"/>
    <property type="match status" value="6"/>
</dbReference>
<dbReference type="Pfam" id="PF07244">
    <property type="entry name" value="POTRA"/>
    <property type="match status" value="6"/>
</dbReference>
<dbReference type="InterPro" id="IPR039910">
    <property type="entry name" value="D15-like"/>
</dbReference>
<keyword evidence="4" id="KW-0472">Membrane</keyword>
<dbReference type="AlphaFoldDB" id="A0A084SYG7"/>
<gene>
    <name evidence="6" type="ORF">Q664_08545</name>
</gene>
<dbReference type="InterPro" id="IPR000184">
    <property type="entry name" value="Bac_surfAg_D15"/>
</dbReference>
<evidence type="ECO:0000256" key="3">
    <source>
        <dbReference type="ARBA" id="ARBA00022692"/>
    </source>
</evidence>
<proteinExistence type="predicted"/>
<comment type="subcellular location">
    <subcellularLocation>
        <location evidence="1">Membrane</location>
    </subcellularLocation>
</comment>
<dbReference type="Proteomes" id="UP000028547">
    <property type="component" value="Unassembled WGS sequence"/>
</dbReference>